<dbReference type="SUPFAM" id="SSF55797">
    <property type="entry name" value="PR-1-like"/>
    <property type="match status" value="1"/>
</dbReference>
<dbReference type="InterPro" id="IPR014044">
    <property type="entry name" value="CAP_dom"/>
</dbReference>
<dbReference type="Gene3D" id="3.40.33.10">
    <property type="entry name" value="CAP"/>
    <property type="match status" value="1"/>
</dbReference>
<dbReference type="OrthoDB" id="414826at2759"/>
<protein>
    <submittedName>
        <fullName evidence="3">Venom allergen 5-like</fullName>
    </submittedName>
</protein>
<dbReference type="PANTHER" id="PTHR10334">
    <property type="entry name" value="CYSTEINE-RICH SECRETORY PROTEIN-RELATED"/>
    <property type="match status" value="1"/>
</dbReference>
<keyword evidence="1" id="KW-0732">Signal</keyword>
<dbReference type="PROSITE" id="PS01009">
    <property type="entry name" value="CRISP_1"/>
    <property type="match status" value="1"/>
</dbReference>
<feature type="chain" id="PRO_5012574026" evidence="1">
    <location>
        <begin position="21"/>
        <end position="200"/>
    </location>
</feature>
<dbReference type="Pfam" id="PF00188">
    <property type="entry name" value="CAP"/>
    <property type="match status" value="1"/>
</dbReference>
<evidence type="ECO:0000313" key="4">
    <source>
        <dbReference type="Proteomes" id="UP000192247"/>
    </source>
</evidence>
<accession>A0A1V9X1V7</accession>
<reference evidence="3 4" key="1">
    <citation type="journal article" date="2017" name="Gigascience">
        <title>Draft genome of the honey bee ectoparasitic mite, Tropilaelaps mercedesae, is shaped by the parasitic life history.</title>
        <authorList>
            <person name="Dong X."/>
            <person name="Armstrong S.D."/>
            <person name="Xia D."/>
            <person name="Makepeace B.L."/>
            <person name="Darby A.C."/>
            <person name="Kadowaki T."/>
        </authorList>
    </citation>
    <scope>NUCLEOTIDE SEQUENCE [LARGE SCALE GENOMIC DNA]</scope>
    <source>
        <strain evidence="3">Wuxi-XJTLU</strain>
    </source>
</reference>
<dbReference type="SMART" id="SM00198">
    <property type="entry name" value="SCP"/>
    <property type="match status" value="1"/>
</dbReference>
<organism evidence="3 4">
    <name type="scientific">Tropilaelaps mercedesae</name>
    <dbReference type="NCBI Taxonomy" id="418985"/>
    <lineage>
        <taxon>Eukaryota</taxon>
        <taxon>Metazoa</taxon>
        <taxon>Ecdysozoa</taxon>
        <taxon>Arthropoda</taxon>
        <taxon>Chelicerata</taxon>
        <taxon>Arachnida</taxon>
        <taxon>Acari</taxon>
        <taxon>Parasitiformes</taxon>
        <taxon>Mesostigmata</taxon>
        <taxon>Gamasina</taxon>
        <taxon>Dermanyssoidea</taxon>
        <taxon>Laelapidae</taxon>
        <taxon>Tropilaelaps</taxon>
    </lineage>
</organism>
<name>A0A1V9X1V7_9ACAR</name>
<dbReference type="InterPro" id="IPR018244">
    <property type="entry name" value="Allrgn_V5/Tpx1_CS"/>
</dbReference>
<feature type="domain" description="SCP" evidence="2">
    <location>
        <begin position="54"/>
        <end position="200"/>
    </location>
</feature>
<dbReference type="PRINTS" id="PR00837">
    <property type="entry name" value="V5TPXLIKE"/>
</dbReference>
<dbReference type="InterPro" id="IPR035940">
    <property type="entry name" value="CAP_sf"/>
</dbReference>
<evidence type="ECO:0000256" key="1">
    <source>
        <dbReference type="SAM" id="SignalP"/>
    </source>
</evidence>
<dbReference type="STRING" id="418985.A0A1V9X1V7"/>
<evidence type="ECO:0000259" key="2">
    <source>
        <dbReference type="SMART" id="SM00198"/>
    </source>
</evidence>
<dbReference type="InParanoid" id="A0A1V9X1V7"/>
<sequence>MWFINGVLALMVLLAVDSGAKNGCDDAVKGRCQNGKASVCLTSKCPHATIGGKQFKNSMLARHNEYRKKPFTNGSFGGDMNVLTWDDQLAAAALGWAHVLCITNVLEHDDNECRVTARYDSVGQNAFVGSGREYGNDTYAANQATESWYKEIQNTTPQYMFPFKWNVDAGHYTALVWSRSYRMGCGLVRLFQGVVGYKVW</sequence>
<feature type="signal peptide" evidence="1">
    <location>
        <begin position="1"/>
        <end position="20"/>
    </location>
</feature>
<gene>
    <name evidence="3" type="ORF">BIW11_13655</name>
</gene>
<comment type="caution">
    <text evidence="3">The sequence shown here is derived from an EMBL/GenBank/DDBJ whole genome shotgun (WGS) entry which is preliminary data.</text>
</comment>
<proteinExistence type="predicted"/>
<keyword evidence="4" id="KW-1185">Reference proteome</keyword>
<dbReference type="CDD" id="cd05380">
    <property type="entry name" value="CAP_euk"/>
    <property type="match status" value="1"/>
</dbReference>
<dbReference type="AlphaFoldDB" id="A0A1V9X1V7"/>
<evidence type="ECO:0000313" key="3">
    <source>
        <dbReference type="EMBL" id="OQR67222.1"/>
    </source>
</evidence>
<dbReference type="GO" id="GO:0005576">
    <property type="term" value="C:extracellular region"/>
    <property type="evidence" value="ECO:0007669"/>
    <property type="project" value="InterPro"/>
</dbReference>
<dbReference type="InterPro" id="IPR001283">
    <property type="entry name" value="CRISP-related"/>
</dbReference>
<dbReference type="EMBL" id="MNPL01029494">
    <property type="protein sequence ID" value="OQR67222.1"/>
    <property type="molecule type" value="Genomic_DNA"/>
</dbReference>
<dbReference type="Proteomes" id="UP000192247">
    <property type="component" value="Unassembled WGS sequence"/>
</dbReference>